<proteinExistence type="predicted"/>
<dbReference type="Proteomes" id="UP000317763">
    <property type="component" value="Unassembled WGS sequence"/>
</dbReference>
<dbReference type="STRING" id="307486.GCA_000807215_02324"/>
<dbReference type="OrthoDB" id="9802227at2"/>
<dbReference type="Gene3D" id="3.40.50.2020">
    <property type="match status" value="1"/>
</dbReference>
<name>A0A554X1A3_9BURK</name>
<feature type="domain" description="Phosphoribosyltransferase" evidence="1">
    <location>
        <begin position="26"/>
        <end position="160"/>
    </location>
</feature>
<organism evidence="2 3">
    <name type="scientific">Tepidimonas taiwanensis</name>
    <dbReference type="NCBI Taxonomy" id="307486"/>
    <lineage>
        <taxon>Bacteria</taxon>
        <taxon>Pseudomonadati</taxon>
        <taxon>Pseudomonadota</taxon>
        <taxon>Betaproteobacteria</taxon>
        <taxon>Burkholderiales</taxon>
        <taxon>Tepidimonas</taxon>
    </lineage>
</organism>
<evidence type="ECO:0000259" key="1">
    <source>
        <dbReference type="Pfam" id="PF00156"/>
    </source>
</evidence>
<dbReference type="InterPro" id="IPR000836">
    <property type="entry name" value="PRTase_dom"/>
</dbReference>
<protein>
    <submittedName>
        <fullName evidence="2">Bifunctional protein PyrR</fullName>
    </submittedName>
</protein>
<dbReference type="EMBL" id="VJOM01000032">
    <property type="protein sequence ID" value="TSE29603.1"/>
    <property type="molecule type" value="Genomic_DNA"/>
</dbReference>
<dbReference type="NCBIfam" id="NF003545">
    <property type="entry name" value="PRK05205.1-1"/>
    <property type="match status" value="1"/>
</dbReference>
<keyword evidence="3" id="KW-1185">Reference proteome</keyword>
<dbReference type="InterPro" id="IPR029057">
    <property type="entry name" value="PRTase-like"/>
</dbReference>
<comment type="caution">
    <text evidence="2">The sequence shown here is derived from an EMBL/GenBank/DDBJ whole genome shotgun (WGS) entry which is preliminary data.</text>
</comment>
<gene>
    <name evidence="2" type="primary">pyrR</name>
    <name evidence="2" type="ORF">Ttaiw_02231</name>
</gene>
<sequence>MTADAEPARAAAAAPLAAGTLPIDAEALYAELRRAVQALLATGPQPTHLVGVVSGGAWLAARLHRELGLPGEPGTIAATLHRDDYAQRGLAAAPAQTRLPFAVEGAHVLLIDDVLYTGRTLRAVLNELFDYGRPASVRLAVLVDRGGRELPVAADAAAVRLPLPPHQSFELAQGADGRFSFVLLERAQPRQG</sequence>
<dbReference type="SUPFAM" id="SSF53271">
    <property type="entry name" value="PRTase-like"/>
    <property type="match status" value="1"/>
</dbReference>
<dbReference type="InterPro" id="IPR050137">
    <property type="entry name" value="PyrR_bifunctional"/>
</dbReference>
<dbReference type="RefSeq" id="WP_043703836.1">
    <property type="nucleotide sequence ID" value="NZ_CP083911.1"/>
</dbReference>
<dbReference type="PANTHER" id="PTHR11608">
    <property type="entry name" value="BIFUNCTIONAL PROTEIN PYRR"/>
    <property type="match status" value="1"/>
</dbReference>
<dbReference type="PANTHER" id="PTHR11608:SF0">
    <property type="entry name" value="BIFUNCTIONAL PROTEIN PYRR"/>
    <property type="match status" value="1"/>
</dbReference>
<accession>A0A554X1A3</accession>
<dbReference type="CDD" id="cd06223">
    <property type="entry name" value="PRTases_typeI"/>
    <property type="match status" value="1"/>
</dbReference>
<evidence type="ECO:0000313" key="2">
    <source>
        <dbReference type="EMBL" id="TSE29603.1"/>
    </source>
</evidence>
<evidence type="ECO:0000313" key="3">
    <source>
        <dbReference type="Proteomes" id="UP000317763"/>
    </source>
</evidence>
<reference evidence="2 3" key="1">
    <citation type="submission" date="2019-07" db="EMBL/GenBank/DDBJ databases">
        <title>Tepidimonas taiwanensis I1-1 draft genome.</title>
        <authorList>
            <person name="Da Costa M.S."/>
            <person name="Froufe H.J.C."/>
            <person name="Egas C."/>
            <person name="Albuquerque L."/>
        </authorList>
    </citation>
    <scope>NUCLEOTIDE SEQUENCE [LARGE SCALE GENOMIC DNA]</scope>
    <source>
        <strain evidence="2 3">I1-1</strain>
    </source>
</reference>
<dbReference type="Pfam" id="PF00156">
    <property type="entry name" value="Pribosyltran"/>
    <property type="match status" value="1"/>
</dbReference>
<dbReference type="AlphaFoldDB" id="A0A554X1A3"/>